<accession>A0A154P0L7</accession>
<protein>
    <submittedName>
        <fullName evidence="2">Uncharacterized protein</fullName>
    </submittedName>
</protein>
<gene>
    <name evidence="2" type="ORF">WN55_06435</name>
</gene>
<sequence>MNGGILGEGLTSTQFSRHIFTCNTRERERRKERAEKPDEQREKGQGDALYTRARGWKVWTYT</sequence>
<evidence type="ECO:0000313" key="3">
    <source>
        <dbReference type="Proteomes" id="UP000076502"/>
    </source>
</evidence>
<evidence type="ECO:0000313" key="2">
    <source>
        <dbReference type="EMBL" id="KZC05465.1"/>
    </source>
</evidence>
<keyword evidence="3" id="KW-1185">Reference proteome</keyword>
<dbReference type="Proteomes" id="UP000076502">
    <property type="component" value="Unassembled WGS sequence"/>
</dbReference>
<evidence type="ECO:0000256" key="1">
    <source>
        <dbReference type="SAM" id="MobiDB-lite"/>
    </source>
</evidence>
<name>A0A154P0L7_DUFNO</name>
<proteinExistence type="predicted"/>
<feature type="region of interest" description="Disordered" evidence="1">
    <location>
        <begin position="18"/>
        <end position="47"/>
    </location>
</feature>
<dbReference type="AlphaFoldDB" id="A0A154P0L7"/>
<feature type="compositionally biased region" description="Basic and acidic residues" evidence="1">
    <location>
        <begin position="24"/>
        <end position="45"/>
    </location>
</feature>
<organism evidence="2 3">
    <name type="scientific">Dufourea novaeangliae</name>
    <name type="common">Sweat bee</name>
    <dbReference type="NCBI Taxonomy" id="178035"/>
    <lineage>
        <taxon>Eukaryota</taxon>
        <taxon>Metazoa</taxon>
        <taxon>Ecdysozoa</taxon>
        <taxon>Arthropoda</taxon>
        <taxon>Hexapoda</taxon>
        <taxon>Insecta</taxon>
        <taxon>Pterygota</taxon>
        <taxon>Neoptera</taxon>
        <taxon>Endopterygota</taxon>
        <taxon>Hymenoptera</taxon>
        <taxon>Apocrita</taxon>
        <taxon>Aculeata</taxon>
        <taxon>Apoidea</taxon>
        <taxon>Anthophila</taxon>
        <taxon>Halictidae</taxon>
        <taxon>Rophitinae</taxon>
        <taxon>Dufourea</taxon>
    </lineage>
</organism>
<reference evidence="2 3" key="1">
    <citation type="submission" date="2015-07" db="EMBL/GenBank/DDBJ databases">
        <title>The genome of Dufourea novaeangliae.</title>
        <authorList>
            <person name="Pan H."/>
            <person name="Kapheim K."/>
        </authorList>
    </citation>
    <scope>NUCLEOTIDE SEQUENCE [LARGE SCALE GENOMIC DNA]</scope>
    <source>
        <strain evidence="2">0120121106</strain>
        <tissue evidence="2">Whole body</tissue>
    </source>
</reference>
<dbReference type="EMBL" id="KQ434792">
    <property type="protein sequence ID" value="KZC05465.1"/>
    <property type="molecule type" value="Genomic_DNA"/>
</dbReference>